<accession>A0A1M6UKI5</accession>
<reference evidence="2 3" key="1">
    <citation type="submission" date="2016-11" db="EMBL/GenBank/DDBJ databases">
        <authorList>
            <person name="Jaros S."/>
            <person name="Januszkiewicz K."/>
            <person name="Wedrychowicz H."/>
        </authorList>
    </citation>
    <scope>NUCLEOTIDE SEQUENCE [LARGE SCALE GENOMIC DNA]</scope>
    <source>
        <strain evidence="2 3">DSM 15929</strain>
    </source>
</reference>
<name>A0A1M6UKI5_9FIRM</name>
<dbReference type="OrthoDB" id="2081489at2"/>
<protein>
    <submittedName>
        <fullName evidence="2">Uncharacterized protein</fullName>
    </submittedName>
</protein>
<keyword evidence="1" id="KW-0812">Transmembrane</keyword>
<dbReference type="AlphaFoldDB" id="A0A1M6UKI5"/>
<organism evidence="2 3">
    <name type="scientific">Anaerocolumna jejuensis DSM 15929</name>
    <dbReference type="NCBI Taxonomy" id="1121322"/>
    <lineage>
        <taxon>Bacteria</taxon>
        <taxon>Bacillati</taxon>
        <taxon>Bacillota</taxon>
        <taxon>Clostridia</taxon>
        <taxon>Lachnospirales</taxon>
        <taxon>Lachnospiraceae</taxon>
        <taxon>Anaerocolumna</taxon>
    </lineage>
</organism>
<feature type="transmembrane region" description="Helical" evidence="1">
    <location>
        <begin position="12"/>
        <end position="33"/>
    </location>
</feature>
<evidence type="ECO:0000313" key="2">
    <source>
        <dbReference type="EMBL" id="SHK69618.1"/>
    </source>
</evidence>
<keyword evidence="1" id="KW-1133">Transmembrane helix</keyword>
<proteinExistence type="predicted"/>
<keyword evidence="3" id="KW-1185">Reference proteome</keyword>
<dbReference type="STRING" id="1121322.SAMN02745136_03128"/>
<evidence type="ECO:0000313" key="3">
    <source>
        <dbReference type="Proteomes" id="UP000184386"/>
    </source>
</evidence>
<keyword evidence="1" id="KW-0472">Membrane</keyword>
<evidence type="ECO:0000256" key="1">
    <source>
        <dbReference type="SAM" id="Phobius"/>
    </source>
</evidence>
<sequence>MRSEELQDVIRMAVNMAAMGIFCVILFFLSITARHLYNREAMITNQGELLRNEAADYLFEHGERVSGNDIVEFILKYDNKYDYYITINEKIYPITNELYLSYLKNPGTVEFPTILWTQDYLVNHVMKDNIYDNFLVTIDKSKLRKIYRFKAY</sequence>
<gene>
    <name evidence="2" type="ORF">SAMN02745136_03128</name>
</gene>
<dbReference type="EMBL" id="FRAC01000015">
    <property type="protein sequence ID" value="SHK69618.1"/>
    <property type="molecule type" value="Genomic_DNA"/>
</dbReference>
<dbReference type="RefSeq" id="WP_073277557.1">
    <property type="nucleotide sequence ID" value="NZ_FRAC01000015.1"/>
</dbReference>
<dbReference type="Proteomes" id="UP000184386">
    <property type="component" value="Unassembled WGS sequence"/>
</dbReference>